<dbReference type="Gramene" id="C.cajan_13974.t">
    <property type="protein sequence ID" value="C.cajan_13974.t"/>
    <property type="gene ID" value="C.cajan_13974"/>
</dbReference>
<dbReference type="PANTHER" id="PTHR37984:SF5">
    <property type="entry name" value="PROTEIN NYNRIN-LIKE"/>
    <property type="match status" value="1"/>
</dbReference>
<organism evidence="2 3">
    <name type="scientific">Cajanus cajan</name>
    <name type="common">Pigeon pea</name>
    <name type="synonym">Cajanus indicus</name>
    <dbReference type="NCBI Taxonomy" id="3821"/>
    <lineage>
        <taxon>Eukaryota</taxon>
        <taxon>Viridiplantae</taxon>
        <taxon>Streptophyta</taxon>
        <taxon>Embryophyta</taxon>
        <taxon>Tracheophyta</taxon>
        <taxon>Spermatophyta</taxon>
        <taxon>Magnoliopsida</taxon>
        <taxon>eudicotyledons</taxon>
        <taxon>Gunneridae</taxon>
        <taxon>Pentapetalae</taxon>
        <taxon>rosids</taxon>
        <taxon>fabids</taxon>
        <taxon>Fabales</taxon>
        <taxon>Fabaceae</taxon>
        <taxon>Papilionoideae</taxon>
        <taxon>50 kb inversion clade</taxon>
        <taxon>NPAAA clade</taxon>
        <taxon>indigoferoid/millettioid clade</taxon>
        <taxon>Phaseoleae</taxon>
        <taxon>Cajanus</taxon>
    </lineage>
</organism>
<dbReference type="SUPFAM" id="SSF53098">
    <property type="entry name" value="Ribonuclease H-like"/>
    <property type="match status" value="1"/>
</dbReference>
<dbReference type="InterPro" id="IPR050951">
    <property type="entry name" value="Retrovirus_Pol_polyprotein"/>
</dbReference>
<proteinExistence type="predicted"/>
<accession>A0A151SW12</accession>
<dbReference type="AlphaFoldDB" id="A0A151SW12"/>
<dbReference type="EMBL" id="CM003612">
    <property type="protein sequence ID" value="KYP58972.1"/>
    <property type="molecule type" value="Genomic_DNA"/>
</dbReference>
<feature type="domain" description="Integrase catalytic" evidence="1">
    <location>
        <begin position="56"/>
        <end position="225"/>
    </location>
</feature>
<name>A0A151SW12_CAJCA</name>
<dbReference type="PROSITE" id="PS50994">
    <property type="entry name" value="INTEGRASE"/>
    <property type="match status" value="1"/>
</dbReference>
<feature type="non-terminal residue" evidence="2">
    <location>
        <position position="1"/>
    </location>
</feature>
<evidence type="ECO:0000259" key="1">
    <source>
        <dbReference type="PROSITE" id="PS50994"/>
    </source>
</evidence>
<dbReference type="PANTHER" id="PTHR37984">
    <property type="entry name" value="PROTEIN CBG26694"/>
    <property type="match status" value="1"/>
</dbReference>
<evidence type="ECO:0000313" key="3">
    <source>
        <dbReference type="Proteomes" id="UP000075243"/>
    </source>
</evidence>
<evidence type="ECO:0000313" key="2">
    <source>
        <dbReference type="EMBL" id="KYP58972.1"/>
    </source>
</evidence>
<sequence>IQNMRFTSDMLLIPLGCCDVVLGIEWLVTLGDITWNFNRLSMQFYVQGKKLILRGATSEELKTTRKKQLHKTIASGVHLSMLQLFDKDNSFLLHSLTTHVDSQIIPESIDELLLQFDDIFQEPTRLPPKRKDSITSDRDPIFVNQFWKDLMSLHGVQLQLSSTYHPQTDGQSQVVNRCLEIFLRCMCCDAPHEWSKWLPLAEWWYNTNHHTAIQCSPYEVIFGQPPSIYLPYLPGESKVEAIDRNLQKREKALKLVKFHMKRVEERAKQFADKKKSDRSYHYKKNADFRQKFLTEIGKFLTDFAFSDGFSTDFNPSKKVA</sequence>
<dbReference type="InterPro" id="IPR036397">
    <property type="entry name" value="RNaseH_sf"/>
</dbReference>
<gene>
    <name evidence="2" type="ORF">KK1_014397</name>
</gene>
<protein>
    <submittedName>
        <fullName evidence="2">Retrotransposable element Tf2</fullName>
    </submittedName>
</protein>
<dbReference type="InterPro" id="IPR001584">
    <property type="entry name" value="Integrase_cat-core"/>
</dbReference>
<dbReference type="GO" id="GO:0015074">
    <property type="term" value="P:DNA integration"/>
    <property type="evidence" value="ECO:0007669"/>
    <property type="project" value="InterPro"/>
</dbReference>
<dbReference type="InterPro" id="IPR012337">
    <property type="entry name" value="RNaseH-like_sf"/>
</dbReference>
<reference evidence="2 3" key="1">
    <citation type="journal article" date="2012" name="Nat. Biotechnol.">
        <title>Draft genome sequence of pigeonpea (Cajanus cajan), an orphan legume crop of resource-poor farmers.</title>
        <authorList>
            <person name="Varshney R.K."/>
            <person name="Chen W."/>
            <person name="Li Y."/>
            <person name="Bharti A.K."/>
            <person name="Saxena R.K."/>
            <person name="Schlueter J.A."/>
            <person name="Donoghue M.T."/>
            <person name="Azam S."/>
            <person name="Fan G."/>
            <person name="Whaley A.M."/>
            <person name="Farmer A.D."/>
            <person name="Sheridan J."/>
            <person name="Iwata A."/>
            <person name="Tuteja R."/>
            <person name="Penmetsa R.V."/>
            <person name="Wu W."/>
            <person name="Upadhyaya H.D."/>
            <person name="Yang S.P."/>
            <person name="Shah T."/>
            <person name="Saxena K.B."/>
            <person name="Michael T."/>
            <person name="McCombie W.R."/>
            <person name="Yang B."/>
            <person name="Zhang G."/>
            <person name="Yang H."/>
            <person name="Wang J."/>
            <person name="Spillane C."/>
            <person name="Cook D.R."/>
            <person name="May G.D."/>
            <person name="Xu X."/>
            <person name="Jackson S.A."/>
        </authorList>
    </citation>
    <scope>NUCLEOTIDE SEQUENCE [LARGE SCALE GENOMIC DNA]</scope>
    <source>
        <strain evidence="3">cv. Asha</strain>
    </source>
</reference>
<dbReference type="GO" id="GO:0003676">
    <property type="term" value="F:nucleic acid binding"/>
    <property type="evidence" value="ECO:0007669"/>
    <property type="project" value="InterPro"/>
</dbReference>
<dbReference type="Gene3D" id="3.30.420.10">
    <property type="entry name" value="Ribonuclease H-like superfamily/Ribonuclease H"/>
    <property type="match status" value="1"/>
</dbReference>
<keyword evidence="3" id="KW-1185">Reference proteome</keyword>
<dbReference type="Proteomes" id="UP000075243">
    <property type="component" value="Chromosome 10"/>
</dbReference>